<dbReference type="Proteomes" id="UP000623467">
    <property type="component" value="Unassembled WGS sequence"/>
</dbReference>
<keyword evidence="1" id="KW-0472">Membrane</keyword>
<protein>
    <submittedName>
        <fullName evidence="2">Uncharacterized protein</fullName>
    </submittedName>
</protein>
<sequence length="167" mass="17875">MSMSTVSEASLAILASNSSSISTSWVLVLTSLSAAGLYYASPIRLSRVLVAAIADTEKIYLTAAENGILCTSAAVDMAERLSALQLKVSALREASLRSSLSSLSGLYNMFNIRRSVTILRCLAEVRELGAYIEGTKLSHATDIERVPTPRNQLAPALESYNDFPPST</sequence>
<reference evidence="2" key="1">
    <citation type="submission" date="2020-05" db="EMBL/GenBank/DDBJ databases">
        <title>Mycena genomes resolve the evolution of fungal bioluminescence.</title>
        <authorList>
            <person name="Tsai I.J."/>
        </authorList>
    </citation>
    <scope>NUCLEOTIDE SEQUENCE</scope>
    <source>
        <strain evidence="2">160909Yilan</strain>
    </source>
</reference>
<evidence type="ECO:0000313" key="2">
    <source>
        <dbReference type="EMBL" id="KAF7370455.1"/>
    </source>
</evidence>
<evidence type="ECO:0000256" key="1">
    <source>
        <dbReference type="SAM" id="Phobius"/>
    </source>
</evidence>
<gene>
    <name evidence="2" type="ORF">MSAN_00677200</name>
</gene>
<feature type="transmembrane region" description="Helical" evidence="1">
    <location>
        <begin position="20"/>
        <end position="40"/>
    </location>
</feature>
<evidence type="ECO:0000313" key="3">
    <source>
        <dbReference type="Proteomes" id="UP000623467"/>
    </source>
</evidence>
<keyword evidence="1" id="KW-1133">Transmembrane helix</keyword>
<comment type="caution">
    <text evidence="2">The sequence shown here is derived from an EMBL/GenBank/DDBJ whole genome shotgun (WGS) entry which is preliminary data.</text>
</comment>
<keyword evidence="1" id="KW-0812">Transmembrane</keyword>
<dbReference type="EMBL" id="JACAZH010000004">
    <property type="protein sequence ID" value="KAF7370455.1"/>
    <property type="molecule type" value="Genomic_DNA"/>
</dbReference>
<name>A0A8H6Z0L4_9AGAR</name>
<accession>A0A8H6Z0L4</accession>
<dbReference type="AlphaFoldDB" id="A0A8H6Z0L4"/>
<proteinExistence type="predicted"/>
<organism evidence="2 3">
    <name type="scientific">Mycena sanguinolenta</name>
    <dbReference type="NCBI Taxonomy" id="230812"/>
    <lineage>
        <taxon>Eukaryota</taxon>
        <taxon>Fungi</taxon>
        <taxon>Dikarya</taxon>
        <taxon>Basidiomycota</taxon>
        <taxon>Agaricomycotina</taxon>
        <taxon>Agaricomycetes</taxon>
        <taxon>Agaricomycetidae</taxon>
        <taxon>Agaricales</taxon>
        <taxon>Marasmiineae</taxon>
        <taxon>Mycenaceae</taxon>
        <taxon>Mycena</taxon>
    </lineage>
</organism>
<keyword evidence="3" id="KW-1185">Reference proteome</keyword>